<accession>A0ABU5IT76</accession>
<evidence type="ECO:0000313" key="3">
    <source>
        <dbReference type="Proteomes" id="UP001290455"/>
    </source>
</evidence>
<dbReference type="HAMAP" id="MF_01861">
    <property type="entry name" value="UPF0738"/>
    <property type="match status" value="1"/>
</dbReference>
<dbReference type="EMBL" id="JAXOFX010000001">
    <property type="protein sequence ID" value="MDZ5470364.1"/>
    <property type="molecule type" value="Genomic_DNA"/>
</dbReference>
<proteinExistence type="inferred from homology"/>
<comment type="caution">
    <text evidence="2">The sequence shown here is derived from an EMBL/GenBank/DDBJ whole genome shotgun (WGS) entry which is preliminary data.</text>
</comment>
<dbReference type="Proteomes" id="UP001290455">
    <property type="component" value="Unassembled WGS sequence"/>
</dbReference>
<name>A0ABU5IT76_9BACI</name>
<evidence type="ECO:0000313" key="2">
    <source>
        <dbReference type="EMBL" id="MDZ5470364.1"/>
    </source>
</evidence>
<evidence type="ECO:0000256" key="1">
    <source>
        <dbReference type="HAMAP-Rule" id="MF_01861"/>
    </source>
</evidence>
<keyword evidence="3" id="KW-1185">Reference proteome</keyword>
<dbReference type="InterPro" id="IPR020908">
    <property type="entry name" value="UPF0738"/>
</dbReference>
<gene>
    <name evidence="2" type="ORF">SM124_01250</name>
</gene>
<sequence>MREKIIVTNAVLNEDTLLLETDTPISDLTVTGQMLVDSDQFAFIYVAEKNNEYTYIVLGESVWSAMKSALNNDLPVFIKKEEVALELTGFHEELSYLVENIKGNSNYGEEMVSKVEDTF</sequence>
<protein>
    <recommendedName>
        <fullName evidence="1">UPF0738 protein SM124_01250</fullName>
    </recommendedName>
</protein>
<dbReference type="Pfam" id="PF19785">
    <property type="entry name" value="UPF0738"/>
    <property type="match status" value="1"/>
</dbReference>
<comment type="similarity">
    <text evidence="1">Belongs to the UPF0738 family.</text>
</comment>
<dbReference type="RefSeq" id="WP_322444667.1">
    <property type="nucleotide sequence ID" value="NZ_JAXOFX010000001.1"/>
</dbReference>
<organism evidence="2 3">
    <name type="scientific">Robertmurraya mangrovi</name>
    <dbReference type="NCBI Taxonomy" id="3098077"/>
    <lineage>
        <taxon>Bacteria</taxon>
        <taxon>Bacillati</taxon>
        <taxon>Bacillota</taxon>
        <taxon>Bacilli</taxon>
        <taxon>Bacillales</taxon>
        <taxon>Bacillaceae</taxon>
        <taxon>Robertmurraya</taxon>
    </lineage>
</organism>
<reference evidence="2 3" key="1">
    <citation type="submission" date="2023-11" db="EMBL/GenBank/DDBJ databases">
        <title>Bacillus jintuensis, isolated from a mudflat on the Beibu Gulf coast.</title>
        <authorList>
            <person name="Li M."/>
        </authorList>
    </citation>
    <scope>NUCLEOTIDE SEQUENCE [LARGE SCALE GENOMIC DNA]</scope>
    <source>
        <strain evidence="2 3">31A1R</strain>
    </source>
</reference>